<dbReference type="InterPro" id="IPR036390">
    <property type="entry name" value="WH_DNA-bd_sf"/>
</dbReference>
<dbReference type="CDD" id="cd00090">
    <property type="entry name" value="HTH_ARSR"/>
    <property type="match status" value="1"/>
</dbReference>
<evidence type="ECO:0000259" key="1">
    <source>
        <dbReference type="PROSITE" id="PS50987"/>
    </source>
</evidence>
<keyword evidence="3" id="KW-1185">Reference proteome</keyword>
<dbReference type="STRING" id="626887.J057_10071"/>
<dbReference type="PANTHER" id="PTHR39168:SF1">
    <property type="entry name" value="TRANSCRIPTIONAL REGULATORY PROTEIN"/>
    <property type="match status" value="1"/>
</dbReference>
<protein>
    <submittedName>
        <fullName evidence="2">Transcriptional regulator</fullName>
    </submittedName>
</protein>
<proteinExistence type="predicted"/>
<dbReference type="eggNOG" id="COG0640">
    <property type="taxonomic scope" value="Bacteria"/>
</dbReference>
<dbReference type="HOGENOM" id="CLU_077964_0_1_6"/>
<name>N6WVV5_9GAMM</name>
<dbReference type="PATRIC" id="fig|626887.3.peg.2022"/>
<dbReference type="PROSITE" id="PS50987">
    <property type="entry name" value="HTH_ARSR_2"/>
    <property type="match status" value="1"/>
</dbReference>
<dbReference type="InterPro" id="IPR011991">
    <property type="entry name" value="ArsR-like_HTH"/>
</dbReference>
<dbReference type="OrthoDB" id="9797716at2"/>
<dbReference type="GO" id="GO:0003677">
    <property type="term" value="F:DNA binding"/>
    <property type="evidence" value="ECO:0007669"/>
    <property type="project" value="TreeGrafter"/>
</dbReference>
<dbReference type="Proteomes" id="UP000013165">
    <property type="component" value="Unassembled WGS sequence"/>
</dbReference>
<evidence type="ECO:0000313" key="2">
    <source>
        <dbReference type="EMBL" id="ENO15691.2"/>
    </source>
</evidence>
<dbReference type="Gene3D" id="1.10.10.10">
    <property type="entry name" value="Winged helix-like DNA-binding domain superfamily/Winged helix DNA-binding domain"/>
    <property type="match status" value="1"/>
</dbReference>
<dbReference type="SMART" id="SM00418">
    <property type="entry name" value="HTH_ARSR"/>
    <property type="match status" value="1"/>
</dbReference>
<dbReference type="GO" id="GO:0032791">
    <property type="term" value="F:lead ion binding"/>
    <property type="evidence" value="ECO:0007669"/>
    <property type="project" value="TreeGrafter"/>
</dbReference>
<evidence type="ECO:0000313" key="3">
    <source>
        <dbReference type="Proteomes" id="UP000013165"/>
    </source>
</evidence>
<feature type="domain" description="HTH arsR-type" evidence="1">
    <location>
        <begin position="5"/>
        <end position="98"/>
    </location>
</feature>
<dbReference type="SUPFAM" id="SSF46785">
    <property type="entry name" value="Winged helix' DNA-binding domain"/>
    <property type="match status" value="1"/>
</dbReference>
<dbReference type="GO" id="GO:0010288">
    <property type="term" value="P:response to lead ion"/>
    <property type="evidence" value="ECO:0007669"/>
    <property type="project" value="TreeGrafter"/>
</dbReference>
<dbReference type="InterPro" id="IPR052543">
    <property type="entry name" value="HTH_Metal-responsive_Reg"/>
</dbReference>
<organism evidence="2 3">
    <name type="scientific">Marinobacter nanhaiticus D15-8W</name>
    <dbReference type="NCBI Taxonomy" id="626887"/>
    <lineage>
        <taxon>Bacteria</taxon>
        <taxon>Pseudomonadati</taxon>
        <taxon>Pseudomonadota</taxon>
        <taxon>Gammaproteobacteria</taxon>
        <taxon>Pseudomonadales</taxon>
        <taxon>Marinobacteraceae</taxon>
        <taxon>Marinobacter</taxon>
    </lineage>
</organism>
<reference evidence="2 3" key="1">
    <citation type="journal article" date="2013" name="Genome Announc.">
        <title>Genome Sequence of the Polycyclic Aromatic Hydrocarbon-Degrading Bacterium Strain Marinobacter nanhaiticus D15-8WT.</title>
        <authorList>
            <person name="Cui Z."/>
            <person name="Gao W."/>
            <person name="Li Q."/>
            <person name="Xu G."/>
            <person name="Zheng L."/>
        </authorList>
    </citation>
    <scope>NUCLEOTIDE SEQUENCE [LARGE SCALE GENOMIC DNA]</scope>
    <source>
        <strain evidence="2 3">D15-8W</strain>
    </source>
</reference>
<dbReference type="GO" id="GO:0097063">
    <property type="term" value="F:cadmium ion sensor activity"/>
    <property type="evidence" value="ECO:0007669"/>
    <property type="project" value="TreeGrafter"/>
</dbReference>
<accession>N6WVV5</accession>
<dbReference type="InterPro" id="IPR001845">
    <property type="entry name" value="HTH_ArsR_DNA-bd_dom"/>
</dbReference>
<dbReference type="GO" id="GO:0003700">
    <property type="term" value="F:DNA-binding transcription factor activity"/>
    <property type="evidence" value="ECO:0007669"/>
    <property type="project" value="InterPro"/>
</dbReference>
<dbReference type="AlphaFoldDB" id="N6WVV5"/>
<dbReference type="Pfam" id="PF12840">
    <property type="entry name" value="HTH_20"/>
    <property type="match status" value="1"/>
</dbReference>
<dbReference type="EMBL" id="APLQ01000011">
    <property type="protein sequence ID" value="ENO15691.2"/>
    <property type="molecule type" value="Genomic_DNA"/>
</dbReference>
<sequence>MKPTLAPEPDITDVAALVGEPARARMMMALMGGQALTASELAVEADITAQTASSHLARLVEGHLLNVRKQGRHRYFQISRPAVAELLESLLNLSVRAGPQRITPGPSDPQLREARICYDHLAGRWSVALYDTLHSEKLLVEAHGTAVLTEKGATFFRDRGANIDQLHRHRRPICRACLDWSERRHHLAGALGQWLLDDILSRGWARKDLDSRIVRFSASGLARFRNHYLLAD</sequence>
<comment type="caution">
    <text evidence="2">The sequence shown here is derived from an EMBL/GenBank/DDBJ whole genome shotgun (WGS) entry which is preliminary data.</text>
</comment>
<dbReference type="GO" id="GO:0046686">
    <property type="term" value="P:response to cadmium ion"/>
    <property type="evidence" value="ECO:0007669"/>
    <property type="project" value="TreeGrafter"/>
</dbReference>
<dbReference type="InterPro" id="IPR036388">
    <property type="entry name" value="WH-like_DNA-bd_sf"/>
</dbReference>
<dbReference type="PANTHER" id="PTHR39168">
    <property type="entry name" value="TRANSCRIPTIONAL REGULATOR-RELATED"/>
    <property type="match status" value="1"/>
</dbReference>
<gene>
    <name evidence="2" type="ORF">J057_10071</name>
</gene>